<gene>
    <name evidence="3" type="ORF">PHATRDRAFT_54760</name>
</gene>
<dbReference type="SUPFAM" id="SSF56112">
    <property type="entry name" value="Protein kinase-like (PK-like)"/>
    <property type="match status" value="1"/>
</dbReference>
<evidence type="ECO:0000259" key="2">
    <source>
        <dbReference type="PROSITE" id="PS50011"/>
    </source>
</evidence>
<keyword evidence="4" id="KW-1185">Reference proteome</keyword>
<keyword evidence="1" id="KW-0067">ATP-binding</keyword>
<dbReference type="Pfam" id="PF07714">
    <property type="entry name" value="PK_Tyr_Ser-Thr"/>
    <property type="match status" value="1"/>
</dbReference>
<dbReference type="GO" id="GO:0005524">
    <property type="term" value="F:ATP binding"/>
    <property type="evidence" value="ECO:0007669"/>
    <property type="project" value="UniProtKB-UniRule"/>
</dbReference>
<dbReference type="eggNOG" id="KOG0192">
    <property type="taxonomic scope" value="Eukaryota"/>
</dbReference>
<dbReference type="InterPro" id="IPR001245">
    <property type="entry name" value="Ser-Thr/Tyr_kinase_cat_dom"/>
</dbReference>
<evidence type="ECO:0000313" key="3">
    <source>
        <dbReference type="EMBL" id="EEC46383.1"/>
    </source>
</evidence>
<dbReference type="OrthoDB" id="42407at2759"/>
<dbReference type="HOGENOM" id="CLU_573185_0_0_1"/>
<dbReference type="Gene3D" id="3.30.200.20">
    <property type="entry name" value="Phosphorylase Kinase, domain 1"/>
    <property type="match status" value="1"/>
</dbReference>
<name>B7G428_PHATC</name>
<reference evidence="4" key="2">
    <citation type="submission" date="2008-08" db="EMBL/GenBank/DDBJ databases">
        <authorList>
            <consortium name="Diatom Consortium"/>
            <person name="Grigoriev I."/>
            <person name="Grimwood J."/>
            <person name="Kuo A."/>
            <person name="Otillar R.P."/>
            <person name="Salamov A."/>
            <person name="Detter J.C."/>
            <person name="Lindquist E."/>
            <person name="Shapiro H."/>
            <person name="Lucas S."/>
            <person name="Glavina del Rio T."/>
            <person name="Pitluck S."/>
            <person name="Rokhsar D."/>
            <person name="Bowler C."/>
        </authorList>
    </citation>
    <scope>GENOME REANNOTATION</scope>
    <source>
        <strain evidence="4">CCAP 1055/1</strain>
    </source>
</reference>
<dbReference type="SMART" id="SM00220">
    <property type="entry name" value="S_TKc"/>
    <property type="match status" value="1"/>
</dbReference>
<dbReference type="KEGG" id="pti:PHATRDRAFT_54760"/>
<accession>B7G428</accession>
<dbReference type="PROSITE" id="PS00107">
    <property type="entry name" value="PROTEIN_KINASE_ATP"/>
    <property type="match status" value="1"/>
</dbReference>
<feature type="non-terminal residue" evidence="3">
    <location>
        <position position="432"/>
    </location>
</feature>
<organism evidence="3 4">
    <name type="scientific">Phaeodactylum tricornutum (strain CCAP 1055/1)</name>
    <dbReference type="NCBI Taxonomy" id="556484"/>
    <lineage>
        <taxon>Eukaryota</taxon>
        <taxon>Sar</taxon>
        <taxon>Stramenopiles</taxon>
        <taxon>Ochrophyta</taxon>
        <taxon>Bacillariophyta</taxon>
        <taxon>Bacillariophyceae</taxon>
        <taxon>Bacillariophycidae</taxon>
        <taxon>Naviculales</taxon>
        <taxon>Phaeodactylaceae</taxon>
        <taxon>Phaeodactylum</taxon>
    </lineage>
</organism>
<keyword evidence="3" id="KW-0418">Kinase</keyword>
<keyword evidence="3" id="KW-0808">Transferase</keyword>
<dbReference type="PaxDb" id="2850-Phatr54760"/>
<proteinExistence type="predicted"/>
<reference evidence="3 4" key="1">
    <citation type="journal article" date="2008" name="Nature">
        <title>The Phaeodactylum genome reveals the evolutionary history of diatom genomes.</title>
        <authorList>
            <person name="Bowler C."/>
            <person name="Allen A.E."/>
            <person name="Badger J.H."/>
            <person name="Grimwood J."/>
            <person name="Jabbari K."/>
            <person name="Kuo A."/>
            <person name="Maheswari U."/>
            <person name="Martens C."/>
            <person name="Maumus F."/>
            <person name="Otillar R.P."/>
            <person name="Rayko E."/>
            <person name="Salamov A."/>
            <person name="Vandepoele K."/>
            <person name="Beszteri B."/>
            <person name="Gruber A."/>
            <person name="Heijde M."/>
            <person name="Katinka M."/>
            <person name="Mock T."/>
            <person name="Valentin K."/>
            <person name="Verret F."/>
            <person name="Berges J.A."/>
            <person name="Brownlee C."/>
            <person name="Cadoret J.P."/>
            <person name="Chiovitti A."/>
            <person name="Choi C.J."/>
            <person name="Coesel S."/>
            <person name="De Martino A."/>
            <person name="Detter J.C."/>
            <person name="Durkin C."/>
            <person name="Falciatore A."/>
            <person name="Fournet J."/>
            <person name="Haruta M."/>
            <person name="Huysman M.J."/>
            <person name="Jenkins B.D."/>
            <person name="Jiroutova K."/>
            <person name="Jorgensen R.E."/>
            <person name="Joubert Y."/>
            <person name="Kaplan A."/>
            <person name="Kroger N."/>
            <person name="Kroth P.G."/>
            <person name="La Roche J."/>
            <person name="Lindquist E."/>
            <person name="Lommer M."/>
            <person name="Martin-Jezequel V."/>
            <person name="Lopez P.J."/>
            <person name="Lucas S."/>
            <person name="Mangogna M."/>
            <person name="McGinnis K."/>
            <person name="Medlin L.K."/>
            <person name="Montsant A."/>
            <person name="Oudot-Le Secq M.P."/>
            <person name="Napoli C."/>
            <person name="Obornik M."/>
            <person name="Parker M.S."/>
            <person name="Petit J.L."/>
            <person name="Porcel B.M."/>
            <person name="Poulsen N."/>
            <person name="Robison M."/>
            <person name="Rychlewski L."/>
            <person name="Rynearson T.A."/>
            <person name="Schmutz J."/>
            <person name="Shapiro H."/>
            <person name="Siaut M."/>
            <person name="Stanley M."/>
            <person name="Sussman M.R."/>
            <person name="Taylor A.R."/>
            <person name="Vardi A."/>
            <person name="von Dassow P."/>
            <person name="Vyverman W."/>
            <person name="Willis A."/>
            <person name="Wyrwicz L.S."/>
            <person name="Rokhsar D.S."/>
            <person name="Weissenbach J."/>
            <person name="Armbrust E.V."/>
            <person name="Green B.R."/>
            <person name="Van de Peer Y."/>
            <person name="Grigoriev I.V."/>
        </authorList>
    </citation>
    <scope>NUCLEOTIDE SEQUENCE [LARGE SCALE GENOMIC DNA]</scope>
    <source>
        <strain evidence="3 4">CCAP 1055/1</strain>
    </source>
</reference>
<dbReference type="PANTHER" id="PTHR44329">
    <property type="entry name" value="SERINE/THREONINE-PROTEIN KINASE TNNI3K-RELATED"/>
    <property type="match status" value="1"/>
</dbReference>
<dbReference type="Gene3D" id="1.10.510.10">
    <property type="entry name" value="Transferase(Phosphotransferase) domain 1"/>
    <property type="match status" value="1"/>
</dbReference>
<dbReference type="RefSeq" id="XP_002181843.1">
    <property type="nucleotide sequence ID" value="XM_002181807.2"/>
</dbReference>
<dbReference type="PROSITE" id="PS50011">
    <property type="entry name" value="PROTEIN_KINASE_DOM"/>
    <property type="match status" value="1"/>
</dbReference>
<dbReference type="AlphaFoldDB" id="B7G428"/>
<dbReference type="InterPro" id="IPR051681">
    <property type="entry name" value="Ser/Thr_Kinases-Pseudokinases"/>
</dbReference>
<sequence>MPIAMTMNINGSLAWPDHVPKSMADHIHDEVRDTVANSRLVRKSDGIALVSQNELQIGPILGQGAFSEVHEVRVLNEQGDAHTYAMKHLKFKLMSQPDNFRLAAAELAIEAHMLASFDHPNIMRIRGWAANGVASFTFGKHDSFFLLLDKLDETLDQRINTWEKQQVMMKSQQIQSINPVIDLWRRFSNQNPHEAAALDGEIRLYQDQLYLEKLGICAEIASALAYLHNQGVIFRDLKPNNIGFLNGRVQLFDFGLSREIPSCDFSQAFEMSGKVGTLRYMAVEVACHQRYNVSADVYSWAMVCYEVLTHQKPFADWTRDMHQHLVCGRGMRPETDRLPRNIGALLQASWSQRAHERPHMLAAMHKTRMLEEQHLFSCSSLHQPTPLHENVDVAVELPHNFSLIRKCPDRTFSNDTQNTGTTMSMSGLRDYV</sequence>
<dbReference type="InterPro" id="IPR017441">
    <property type="entry name" value="Protein_kinase_ATP_BS"/>
</dbReference>
<keyword evidence="1" id="KW-0547">Nucleotide-binding</keyword>
<protein>
    <submittedName>
        <fullName evidence="3">Protein kinase</fullName>
    </submittedName>
</protein>
<dbReference type="GeneID" id="7202625"/>
<evidence type="ECO:0000313" key="4">
    <source>
        <dbReference type="Proteomes" id="UP000000759"/>
    </source>
</evidence>
<feature type="binding site" evidence="1">
    <location>
        <position position="87"/>
    </location>
    <ligand>
        <name>ATP</name>
        <dbReference type="ChEBI" id="CHEBI:30616"/>
    </ligand>
</feature>
<feature type="domain" description="Protein kinase" evidence="2">
    <location>
        <begin position="55"/>
        <end position="377"/>
    </location>
</feature>
<dbReference type="EMBL" id="CM000616">
    <property type="protein sequence ID" value="EEC46383.1"/>
    <property type="molecule type" value="Genomic_DNA"/>
</dbReference>
<evidence type="ECO:0000256" key="1">
    <source>
        <dbReference type="PROSITE-ProRule" id="PRU10141"/>
    </source>
</evidence>
<dbReference type="InterPro" id="IPR000719">
    <property type="entry name" value="Prot_kinase_dom"/>
</dbReference>
<dbReference type="Proteomes" id="UP000000759">
    <property type="component" value="Chromosome 14"/>
</dbReference>
<dbReference type="InParanoid" id="B7G428"/>
<dbReference type="GO" id="GO:0004674">
    <property type="term" value="F:protein serine/threonine kinase activity"/>
    <property type="evidence" value="ECO:0007669"/>
    <property type="project" value="TreeGrafter"/>
</dbReference>
<dbReference type="InterPro" id="IPR011009">
    <property type="entry name" value="Kinase-like_dom_sf"/>
</dbReference>
<dbReference type="STRING" id="556484.B7G428"/>